<dbReference type="Pfam" id="PF22733">
    <property type="entry name" value="NNH1"/>
    <property type="match status" value="1"/>
</dbReference>
<evidence type="ECO:0000259" key="2">
    <source>
        <dbReference type="PROSITE" id="PS50837"/>
    </source>
</evidence>
<dbReference type="OrthoDB" id="135105at2"/>
<dbReference type="GO" id="GO:0005524">
    <property type="term" value="F:ATP binding"/>
    <property type="evidence" value="ECO:0007669"/>
    <property type="project" value="UniProtKB-KW"/>
</dbReference>
<accession>A0A2S9PX87</accession>
<sequence length="1004" mass="110834">MEPALIGTRLASSAMGPLVKKLFVSDGPGAGLTDQRRIRLSGLVSFRGEKRTLTEKDVRKLAATLVKDALSGPGERPFPADESEAVAEALARRLLALGDLDMDDVQAVRLGHTELAARLRTAAGPPDGLSTDADRFIDTLTAWASLHILQFFTQRSTFVARALVEQSRAQAELIARTELLISRLPTPLAEDAAFERRYHEHIARKHGQLTIYGIDLHNSPDRWPLDGAYLSLEALETAEPEPPTGESWEDTFPTGPSPADEALARHRRVLLRGVAGSGKSTLVQWLALSASPLAADPRMSYLRDRVPLVLPLRVLCRHGERLPAPDRFLTAAGCPLTPPDGWVDRVLAAGRGLVLVDGIDEVPEPERERARRWLRDLLDAYDGPNRWLVTSRPSAVRDEWLSAEGFTDLALTPMGRAETTAFVQRWHAAAGEDAAPYEHPLLEALRTQQDLARLATNPLMCGLICALHRDRKGFLPRGRKALYDAALDMLLVRRDRERDMGAPTGIDLTEAPQIRLLQRLAYWLTVNGRHVMDRSRALTLVTEAAPAIPDVAAIGDPEAVFHHLLQRSGLLRAPTADTVDFVHRTFKDYLAAKAIVEDGSFGLLAEHAADDEWEDVIRLAVAHGRPRDCADIVRDLLAAAESAPERRTRSRILCVTAASLDQATELDPTLRQTVLDRTAEVVPAGSAEEARELAAVGPVVLDLLPDWTELDYQQALMAVITATHVDSDAALPYLARFLHHPQADVRAQLMWAWSRFDTRVYAREIIARLDRQGLRVTLTSDEQVDVLLDMELAAPSLDIRHSISSAGLRRLLDHCAPRALRLHHAESAMVLSRLPGRHSLRKLNLYVDEGVDWSVTDLPDGVPLRVFWLITPPREGWAEALRLYPELSTVGGMRMTATETDWQAMATLPNLWDVTMHGASLASCPTGLRLPKAHRVQVAYTVEDDTVRRLAEVFPSARHVGLLLGSKPVDVAPLARLPHLAAIDARGVRLLNRDALPPHVRIRS</sequence>
<dbReference type="Gene3D" id="3.40.50.300">
    <property type="entry name" value="P-loop containing nucleotide triphosphate hydrolases"/>
    <property type="match status" value="1"/>
</dbReference>
<evidence type="ECO:0000313" key="4">
    <source>
        <dbReference type="Proteomes" id="UP000239322"/>
    </source>
</evidence>
<dbReference type="AlphaFoldDB" id="A0A2S9PX87"/>
<gene>
    <name evidence="3" type="ORF">C6N75_11875</name>
</gene>
<dbReference type="InterPro" id="IPR054547">
    <property type="entry name" value="NNH1"/>
</dbReference>
<feature type="domain" description="NACHT" evidence="2">
    <location>
        <begin position="267"/>
        <end position="597"/>
    </location>
</feature>
<name>A0A2S9PX87_9ACTN</name>
<proteinExistence type="predicted"/>
<dbReference type="InterPro" id="IPR027417">
    <property type="entry name" value="P-loop_NTPase"/>
</dbReference>
<evidence type="ECO:0000256" key="1">
    <source>
        <dbReference type="SAM" id="MobiDB-lite"/>
    </source>
</evidence>
<dbReference type="InterPro" id="IPR007111">
    <property type="entry name" value="NACHT_NTPase"/>
</dbReference>
<keyword evidence="4" id="KW-1185">Reference proteome</keyword>
<dbReference type="EMBL" id="PVLV01000150">
    <property type="protein sequence ID" value="PRH79015.1"/>
    <property type="molecule type" value="Genomic_DNA"/>
</dbReference>
<dbReference type="PANTHER" id="PTHR46844">
    <property type="entry name" value="SLR5058 PROTEIN"/>
    <property type="match status" value="1"/>
</dbReference>
<reference evidence="3 4" key="1">
    <citation type="submission" date="2018-03" db="EMBL/GenBank/DDBJ databases">
        <title>Novel Streptomyces sp. from soil.</title>
        <authorList>
            <person name="Tan G.Y.A."/>
            <person name="Lee Z.Y."/>
        </authorList>
    </citation>
    <scope>NUCLEOTIDE SEQUENCE [LARGE SCALE GENOMIC DNA]</scope>
    <source>
        <strain evidence="3 4">ST5x</strain>
    </source>
</reference>
<dbReference type="RefSeq" id="WP_105868839.1">
    <property type="nucleotide sequence ID" value="NZ_PVLV01000150.1"/>
</dbReference>
<dbReference type="PROSITE" id="PS50837">
    <property type="entry name" value="NACHT"/>
    <property type="match status" value="1"/>
</dbReference>
<dbReference type="Proteomes" id="UP000239322">
    <property type="component" value="Unassembled WGS sequence"/>
</dbReference>
<protein>
    <submittedName>
        <fullName evidence="3">ATP-binding protein</fullName>
    </submittedName>
</protein>
<feature type="region of interest" description="Disordered" evidence="1">
    <location>
        <begin position="239"/>
        <end position="259"/>
    </location>
</feature>
<organism evidence="3 4">
    <name type="scientific">Streptomyces solincola</name>
    <dbReference type="NCBI Taxonomy" id="2100817"/>
    <lineage>
        <taxon>Bacteria</taxon>
        <taxon>Bacillati</taxon>
        <taxon>Actinomycetota</taxon>
        <taxon>Actinomycetes</taxon>
        <taxon>Kitasatosporales</taxon>
        <taxon>Streptomycetaceae</taxon>
        <taxon>Streptomyces</taxon>
    </lineage>
</organism>
<dbReference type="Pfam" id="PF05729">
    <property type="entry name" value="NACHT"/>
    <property type="match status" value="1"/>
</dbReference>
<keyword evidence="3" id="KW-0067">ATP-binding</keyword>
<keyword evidence="3" id="KW-0547">Nucleotide-binding</keyword>
<dbReference type="PANTHER" id="PTHR46844:SF1">
    <property type="entry name" value="SLR5058 PROTEIN"/>
    <property type="match status" value="1"/>
</dbReference>
<evidence type="ECO:0000313" key="3">
    <source>
        <dbReference type="EMBL" id="PRH79015.1"/>
    </source>
</evidence>
<comment type="caution">
    <text evidence="3">The sequence shown here is derived from an EMBL/GenBank/DDBJ whole genome shotgun (WGS) entry which is preliminary data.</text>
</comment>
<dbReference type="SUPFAM" id="SSF52540">
    <property type="entry name" value="P-loop containing nucleoside triphosphate hydrolases"/>
    <property type="match status" value="1"/>
</dbReference>